<gene>
    <name evidence="1" type="ORF">Amon01_000266200</name>
</gene>
<accession>A0A9W7DEC8</accession>
<keyword evidence="2" id="KW-1185">Reference proteome</keyword>
<reference evidence="1" key="1">
    <citation type="submission" date="2023-04" db="EMBL/GenBank/DDBJ databases">
        <title>Ambrosiozyma monospora NBRC 1965.</title>
        <authorList>
            <person name="Ichikawa N."/>
            <person name="Sato H."/>
            <person name="Tonouchi N."/>
        </authorList>
    </citation>
    <scope>NUCLEOTIDE SEQUENCE</scope>
    <source>
        <strain evidence="1">NBRC 1965</strain>
    </source>
</reference>
<protein>
    <submittedName>
        <fullName evidence="1">Unnamed protein product</fullName>
    </submittedName>
</protein>
<dbReference type="EMBL" id="BSXU01000999">
    <property type="protein sequence ID" value="GMG22646.1"/>
    <property type="molecule type" value="Genomic_DNA"/>
</dbReference>
<sequence>MSTLYNFIHGKPIQSAENYKFIESVIYYAKCIELIKDQVSANFNKMQGQNCGYTVKQYQEFVDGILHEGDLLHLLEGGVLEKNPLDETVDHAAINSSVELILKNEKNSKSNIFMKFLLFTLGHQTLLRGDSRRGMRLMDVKLVDKTPSVGALYVELTYPYNTNITLVLQSN</sequence>
<organism evidence="1 2">
    <name type="scientific">Ambrosiozyma monospora</name>
    <name type="common">Yeast</name>
    <name type="synonym">Endomycopsis monosporus</name>
    <dbReference type="NCBI Taxonomy" id="43982"/>
    <lineage>
        <taxon>Eukaryota</taxon>
        <taxon>Fungi</taxon>
        <taxon>Dikarya</taxon>
        <taxon>Ascomycota</taxon>
        <taxon>Saccharomycotina</taxon>
        <taxon>Pichiomycetes</taxon>
        <taxon>Pichiales</taxon>
        <taxon>Pichiaceae</taxon>
        <taxon>Ambrosiozyma</taxon>
    </lineage>
</organism>
<dbReference type="Proteomes" id="UP001165063">
    <property type="component" value="Unassembled WGS sequence"/>
</dbReference>
<evidence type="ECO:0000313" key="1">
    <source>
        <dbReference type="EMBL" id="GMG22646.1"/>
    </source>
</evidence>
<proteinExistence type="predicted"/>
<evidence type="ECO:0000313" key="2">
    <source>
        <dbReference type="Proteomes" id="UP001165063"/>
    </source>
</evidence>
<comment type="caution">
    <text evidence="1">The sequence shown here is derived from an EMBL/GenBank/DDBJ whole genome shotgun (WGS) entry which is preliminary data.</text>
</comment>
<name>A0A9W7DEC8_AMBMO</name>
<dbReference type="AlphaFoldDB" id="A0A9W7DEC8"/>